<dbReference type="OrthoDB" id="678486at2759"/>
<evidence type="ECO:0000313" key="3">
    <source>
        <dbReference type="EMBL" id="KAF8716747.1"/>
    </source>
</evidence>
<feature type="domain" description="Bifunctional inhibitor/plant lipid transfer protein/seed storage helical" evidence="2">
    <location>
        <begin position="38"/>
        <end position="102"/>
    </location>
</feature>
<dbReference type="EMBL" id="JACEFO010001719">
    <property type="protein sequence ID" value="KAF8716747.1"/>
    <property type="molecule type" value="Genomic_DNA"/>
</dbReference>
<sequence length="303" mass="33781">MEKIMSFFSILALVVTMFIAGTQAGDCDNDLKDLARECQQYVMEPLNPKTPPSSACCGVVQKVNVPCTCSKVTKETEKLVCMEKVVYVANECKRPFPPGYQCGSKNFMLQAGQPEEVPSQACHDTYQKPDMSFLCSKVHKGIERIISMPKVVYITDYYKRPLMSAPSVNKNYMVPVLASKRSPVSIDLVSMTKLISLFSIIALIVTMSIAGIQAEECGNDLQDLARKCKQYVMNPPNPKTPPSKACCDVVKKVNIPCMCSKVTKETEHMVSMEKVVYVARECKRPFAHGYKCGSKCFMLILFK</sequence>
<keyword evidence="4" id="KW-1185">Reference proteome</keyword>
<dbReference type="SUPFAM" id="SSF47699">
    <property type="entry name" value="Bifunctional inhibitor/lipid-transfer protein/seed storage 2S albumin"/>
    <property type="match status" value="2"/>
</dbReference>
<dbReference type="InterPro" id="IPR016140">
    <property type="entry name" value="Bifunc_inhib/LTP/seed_store"/>
</dbReference>
<feature type="domain" description="Bifunctional inhibitor/plant lipid transfer protein/seed storage helical" evidence="2">
    <location>
        <begin position="217"/>
        <end position="292"/>
    </location>
</feature>
<accession>A0A835ERZ6</accession>
<comment type="caution">
    <text evidence="3">The sequence shown here is derived from an EMBL/GenBank/DDBJ whole genome shotgun (WGS) entry which is preliminary data.</text>
</comment>
<dbReference type="Proteomes" id="UP000636709">
    <property type="component" value="Unassembled WGS sequence"/>
</dbReference>
<gene>
    <name evidence="3" type="ORF">HU200_025832</name>
</gene>
<evidence type="ECO:0000313" key="4">
    <source>
        <dbReference type="Proteomes" id="UP000636709"/>
    </source>
</evidence>
<dbReference type="InterPro" id="IPR044741">
    <property type="entry name" value="NsLTP-like"/>
</dbReference>
<protein>
    <recommendedName>
        <fullName evidence="2">Bifunctional inhibitor/plant lipid transfer protein/seed storage helical domain-containing protein</fullName>
    </recommendedName>
</protein>
<dbReference type="AlphaFoldDB" id="A0A835ERZ6"/>
<evidence type="ECO:0000256" key="1">
    <source>
        <dbReference type="SAM" id="SignalP"/>
    </source>
</evidence>
<feature type="chain" id="PRO_5032560821" description="Bifunctional inhibitor/plant lipid transfer protein/seed storage helical domain-containing protein" evidence="1">
    <location>
        <begin position="25"/>
        <end position="303"/>
    </location>
</feature>
<dbReference type="CDD" id="cd04660">
    <property type="entry name" value="nsLTP_like"/>
    <property type="match status" value="2"/>
</dbReference>
<feature type="signal peptide" evidence="1">
    <location>
        <begin position="1"/>
        <end position="24"/>
    </location>
</feature>
<dbReference type="PANTHER" id="PTHR33286:SF54">
    <property type="entry name" value="BIFUNCTIONAL INHIBITOR_LIPID-TRANSFER PROTEIN_SEED STORAGE 2S ALBUMIN SUPERFAMILY PROTEIN"/>
    <property type="match status" value="1"/>
</dbReference>
<organism evidence="3 4">
    <name type="scientific">Digitaria exilis</name>
    <dbReference type="NCBI Taxonomy" id="1010633"/>
    <lineage>
        <taxon>Eukaryota</taxon>
        <taxon>Viridiplantae</taxon>
        <taxon>Streptophyta</taxon>
        <taxon>Embryophyta</taxon>
        <taxon>Tracheophyta</taxon>
        <taxon>Spermatophyta</taxon>
        <taxon>Magnoliopsida</taxon>
        <taxon>Liliopsida</taxon>
        <taxon>Poales</taxon>
        <taxon>Poaceae</taxon>
        <taxon>PACMAD clade</taxon>
        <taxon>Panicoideae</taxon>
        <taxon>Panicodae</taxon>
        <taxon>Paniceae</taxon>
        <taxon>Anthephorinae</taxon>
        <taxon>Digitaria</taxon>
    </lineage>
</organism>
<dbReference type="PANTHER" id="PTHR33286">
    <property type="entry name" value="BIFUNCTIONAL INHIBITOR/LIPID-TRANSFER PROTEIN/SEED STORAGE 2S ALBUMIN SUPERFAMILY PROTEIN"/>
    <property type="match status" value="1"/>
</dbReference>
<keyword evidence="1" id="KW-0732">Signal</keyword>
<dbReference type="SMART" id="SM00499">
    <property type="entry name" value="AAI"/>
    <property type="match status" value="2"/>
</dbReference>
<dbReference type="InterPro" id="IPR036312">
    <property type="entry name" value="Bifun_inhib/LTP/seed_sf"/>
</dbReference>
<proteinExistence type="predicted"/>
<dbReference type="Pfam" id="PF14368">
    <property type="entry name" value="LTP_2"/>
    <property type="match status" value="2"/>
</dbReference>
<reference evidence="3" key="1">
    <citation type="submission" date="2020-07" db="EMBL/GenBank/DDBJ databases">
        <title>Genome sequence and genetic diversity analysis of an under-domesticated orphan crop, white fonio (Digitaria exilis).</title>
        <authorList>
            <person name="Bennetzen J.L."/>
            <person name="Chen S."/>
            <person name="Ma X."/>
            <person name="Wang X."/>
            <person name="Yssel A.E.J."/>
            <person name="Chaluvadi S.R."/>
            <person name="Johnson M."/>
            <person name="Gangashetty P."/>
            <person name="Hamidou F."/>
            <person name="Sanogo M.D."/>
            <person name="Zwaenepoel A."/>
            <person name="Wallace J."/>
            <person name="Van De Peer Y."/>
            <person name="Van Deynze A."/>
        </authorList>
    </citation>
    <scope>NUCLEOTIDE SEQUENCE</scope>
    <source>
        <tissue evidence="3">Leaves</tissue>
    </source>
</reference>
<dbReference type="Gene3D" id="1.10.110.10">
    <property type="entry name" value="Plant lipid-transfer and hydrophobic proteins"/>
    <property type="match status" value="2"/>
</dbReference>
<evidence type="ECO:0000259" key="2">
    <source>
        <dbReference type="SMART" id="SM00499"/>
    </source>
</evidence>
<name>A0A835ERZ6_9POAL</name>